<comment type="caution">
    <text evidence="1">The sequence shown here is derived from an EMBL/GenBank/DDBJ whole genome shotgun (WGS) entry which is preliminary data.</text>
</comment>
<gene>
    <name evidence="1" type="ORF">ACH4WX_01690</name>
</gene>
<proteinExistence type="predicted"/>
<keyword evidence="2" id="KW-1185">Reference proteome</keyword>
<dbReference type="RefSeq" id="WP_033241296.1">
    <property type="nucleotide sequence ID" value="NZ_JBIRUQ010000001.1"/>
</dbReference>
<dbReference type="GeneID" id="93506330"/>
<dbReference type="Proteomes" id="UP001611263">
    <property type="component" value="Unassembled WGS sequence"/>
</dbReference>
<organism evidence="1 2">
    <name type="scientific">Nocardia carnea</name>
    <dbReference type="NCBI Taxonomy" id="37328"/>
    <lineage>
        <taxon>Bacteria</taxon>
        <taxon>Bacillati</taxon>
        <taxon>Actinomycetota</taxon>
        <taxon>Actinomycetes</taxon>
        <taxon>Mycobacteriales</taxon>
        <taxon>Nocardiaceae</taxon>
        <taxon>Nocardia</taxon>
    </lineage>
</organism>
<evidence type="ECO:0000313" key="2">
    <source>
        <dbReference type="Proteomes" id="UP001611263"/>
    </source>
</evidence>
<reference evidence="1 2" key="1">
    <citation type="submission" date="2024-10" db="EMBL/GenBank/DDBJ databases">
        <title>The Natural Products Discovery Center: Release of the First 8490 Sequenced Strains for Exploring Actinobacteria Biosynthetic Diversity.</title>
        <authorList>
            <person name="Kalkreuter E."/>
            <person name="Kautsar S.A."/>
            <person name="Yang D."/>
            <person name="Bader C.D."/>
            <person name="Teijaro C.N."/>
            <person name="Fluegel L."/>
            <person name="Davis C.M."/>
            <person name="Simpson J.R."/>
            <person name="Lauterbach L."/>
            <person name="Steele A.D."/>
            <person name="Gui C."/>
            <person name="Meng S."/>
            <person name="Li G."/>
            <person name="Viehrig K."/>
            <person name="Ye F."/>
            <person name="Su P."/>
            <person name="Kiefer A.F."/>
            <person name="Nichols A."/>
            <person name="Cepeda A.J."/>
            <person name="Yan W."/>
            <person name="Fan B."/>
            <person name="Jiang Y."/>
            <person name="Adhikari A."/>
            <person name="Zheng C.-J."/>
            <person name="Schuster L."/>
            <person name="Cowan T.M."/>
            <person name="Smanski M.J."/>
            <person name="Chevrette M.G."/>
            <person name="De Carvalho L.P.S."/>
            <person name="Shen B."/>
        </authorList>
    </citation>
    <scope>NUCLEOTIDE SEQUENCE [LARGE SCALE GENOMIC DNA]</scope>
    <source>
        <strain evidence="1 2">NPDC020568</strain>
    </source>
</reference>
<evidence type="ECO:0008006" key="3">
    <source>
        <dbReference type="Google" id="ProtNLM"/>
    </source>
</evidence>
<accession>A0ABW7TEY2</accession>
<protein>
    <recommendedName>
        <fullName evidence="3">PE domain-containing protein</fullName>
    </recommendedName>
</protein>
<dbReference type="EMBL" id="JBIRUQ010000001">
    <property type="protein sequence ID" value="MFI1459415.1"/>
    <property type="molecule type" value="Genomic_DNA"/>
</dbReference>
<name>A0ABW7TEY2_9NOCA</name>
<evidence type="ECO:0000313" key="1">
    <source>
        <dbReference type="EMBL" id="MFI1459415.1"/>
    </source>
</evidence>
<sequence>MNETAIDYGQAQITAFSNAAAAGEIQYDPDVARQAAAEYQKMVNGLLEIRNRLRTATEPRGFGGFQSALDLQRGFGRKAADGLMVLDQLVQGAMQLQEAYFRSGNLIAEADQSNAARTRFVAEATGLGAPQ</sequence>